<keyword evidence="13 16" id="KW-0472">Membrane</keyword>
<evidence type="ECO:0000256" key="16">
    <source>
        <dbReference type="SAM" id="Phobius"/>
    </source>
</evidence>
<evidence type="ECO:0000256" key="13">
    <source>
        <dbReference type="ARBA" id="ARBA00023136"/>
    </source>
</evidence>
<comment type="cofactor">
    <cofactor evidence="1 14">
        <name>heme</name>
        <dbReference type="ChEBI" id="CHEBI:30413"/>
    </cofactor>
</comment>
<name>A0A6P4FFJ6_DRORH</name>
<dbReference type="RefSeq" id="XP_016984301.1">
    <property type="nucleotide sequence ID" value="XM_017128812.1"/>
</dbReference>
<evidence type="ECO:0000256" key="1">
    <source>
        <dbReference type="ARBA" id="ARBA00001971"/>
    </source>
</evidence>
<dbReference type="Gene3D" id="1.10.630.10">
    <property type="entry name" value="Cytochrome P450"/>
    <property type="match status" value="1"/>
</dbReference>
<dbReference type="PANTHER" id="PTHR24291:SF189">
    <property type="entry name" value="CYTOCHROME P450 4C3-RELATED"/>
    <property type="match status" value="1"/>
</dbReference>
<dbReference type="SUPFAM" id="SSF48264">
    <property type="entry name" value="Cytochrome P450"/>
    <property type="match status" value="1"/>
</dbReference>
<keyword evidence="12 15" id="KW-0503">Monooxygenase</keyword>
<evidence type="ECO:0000256" key="12">
    <source>
        <dbReference type="ARBA" id="ARBA00023033"/>
    </source>
</evidence>
<keyword evidence="16" id="KW-1133">Transmembrane helix</keyword>
<keyword evidence="8" id="KW-0256">Endoplasmic reticulum</keyword>
<evidence type="ECO:0000256" key="10">
    <source>
        <dbReference type="ARBA" id="ARBA00023002"/>
    </source>
</evidence>
<keyword evidence="10 15" id="KW-0560">Oxidoreductase</keyword>
<comment type="subcellular location">
    <subcellularLocation>
        <location evidence="4">Endoplasmic reticulum membrane</location>
        <topology evidence="4">Peripheral membrane protein</topology>
    </subcellularLocation>
    <subcellularLocation>
        <location evidence="3">Microsome membrane</location>
        <topology evidence="3">Peripheral membrane protein</topology>
    </subcellularLocation>
</comment>
<keyword evidence="7 14" id="KW-0479">Metal-binding</keyword>
<evidence type="ECO:0000256" key="5">
    <source>
        <dbReference type="ARBA" id="ARBA00010617"/>
    </source>
</evidence>
<gene>
    <name evidence="17" type="primary">LOC108048275</name>
</gene>
<proteinExistence type="inferred from homology"/>
<evidence type="ECO:0000256" key="8">
    <source>
        <dbReference type="ARBA" id="ARBA00022824"/>
    </source>
</evidence>
<dbReference type="AlphaFoldDB" id="A0A6P4FFJ6"/>
<accession>A0A6P4FFJ6</accession>
<dbReference type="Pfam" id="PF00067">
    <property type="entry name" value="p450"/>
    <property type="match status" value="1"/>
</dbReference>
<dbReference type="PRINTS" id="PR00385">
    <property type="entry name" value="P450"/>
</dbReference>
<keyword evidence="16" id="KW-0812">Transmembrane</keyword>
<feature type="transmembrane region" description="Helical" evidence="16">
    <location>
        <begin position="32"/>
        <end position="50"/>
    </location>
</feature>
<dbReference type="InterPro" id="IPR002401">
    <property type="entry name" value="Cyt_P450_E_grp-I"/>
</dbReference>
<dbReference type="OMA" id="HPQASFM"/>
<evidence type="ECO:0000256" key="4">
    <source>
        <dbReference type="ARBA" id="ARBA00004406"/>
    </source>
</evidence>
<dbReference type="PROSITE" id="PS00086">
    <property type="entry name" value="CYTOCHROME_P450"/>
    <property type="match status" value="1"/>
</dbReference>
<keyword evidence="11 14" id="KW-0408">Iron</keyword>
<organism evidence="17">
    <name type="scientific">Drosophila rhopaloa</name>
    <name type="common">Fruit fly</name>
    <dbReference type="NCBI Taxonomy" id="1041015"/>
    <lineage>
        <taxon>Eukaryota</taxon>
        <taxon>Metazoa</taxon>
        <taxon>Ecdysozoa</taxon>
        <taxon>Arthropoda</taxon>
        <taxon>Hexapoda</taxon>
        <taxon>Insecta</taxon>
        <taxon>Pterygota</taxon>
        <taxon>Neoptera</taxon>
        <taxon>Endopterygota</taxon>
        <taxon>Diptera</taxon>
        <taxon>Brachycera</taxon>
        <taxon>Muscomorpha</taxon>
        <taxon>Ephydroidea</taxon>
        <taxon>Drosophilidae</taxon>
        <taxon>Drosophila</taxon>
        <taxon>Sophophora</taxon>
    </lineage>
</organism>
<protein>
    <submittedName>
        <fullName evidence="17">Probable cytochrome P450 313a3</fullName>
    </submittedName>
</protein>
<keyword evidence="9" id="KW-0492">Microsome</keyword>
<evidence type="ECO:0000256" key="9">
    <source>
        <dbReference type="ARBA" id="ARBA00022848"/>
    </source>
</evidence>
<feature type="transmembrane region" description="Helical" evidence="16">
    <location>
        <begin position="5"/>
        <end position="20"/>
    </location>
</feature>
<evidence type="ECO:0000256" key="11">
    <source>
        <dbReference type="ARBA" id="ARBA00023004"/>
    </source>
</evidence>
<dbReference type="GO" id="GO:0020037">
    <property type="term" value="F:heme binding"/>
    <property type="evidence" value="ECO:0007669"/>
    <property type="project" value="InterPro"/>
</dbReference>
<comment type="function">
    <text evidence="2">May be involved in the metabolism of insect hormones and in the breakdown of synthetic insecticides.</text>
</comment>
<evidence type="ECO:0000256" key="7">
    <source>
        <dbReference type="ARBA" id="ARBA00022723"/>
    </source>
</evidence>
<dbReference type="InterPro" id="IPR017972">
    <property type="entry name" value="Cyt_P450_CS"/>
</dbReference>
<dbReference type="GO" id="GO:0005506">
    <property type="term" value="F:iron ion binding"/>
    <property type="evidence" value="ECO:0007669"/>
    <property type="project" value="InterPro"/>
</dbReference>
<evidence type="ECO:0000313" key="17">
    <source>
        <dbReference type="RefSeq" id="XP_016984301.1"/>
    </source>
</evidence>
<evidence type="ECO:0000256" key="6">
    <source>
        <dbReference type="ARBA" id="ARBA00022617"/>
    </source>
</evidence>
<keyword evidence="6 14" id="KW-0349">Heme</keyword>
<dbReference type="CDD" id="cd11057">
    <property type="entry name" value="CYP313-like"/>
    <property type="match status" value="1"/>
</dbReference>
<evidence type="ECO:0000256" key="15">
    <source>
        <dbReference type="RuleBase" id="RU000461"/>
    </source>
</evidence>
<dbReference type="PANTHER" id="PTHR24291">
    <property type="entry name" value="CYTOCHROME P450 FAMILY 4"/>
    <property type="match status" value="1"/>
</dbReference>
<dbReference type="PRINTS" id="PR00463">
    <property type="entry name" value="EP450I"/>
</dbReference>
<dbReference type="InterPro" id="IPR001128">
    <property type="entry name" value="Cyt_P450"/>
</dbReference>
<dbReference type="OrthoDB" id="1470350at2759"/>
<evidence type="ECO:0000256" key="14">
    <source>
        <dbReference type="PIRSR" id="PIRSR602401-1"/>
    </source>
</evidence>
<dbReference type="GO" id="GO:0004497">
    <property type="term" value="F:monooxygenase activity"/>
    <property type="evidence" value="ECO:0007669"/>
    <property type="project" value="UniProtKB-KW"/>
</dbReference>
<feature type="binding site" description="axial binding residue" evidence="14">
    <location>
        <position position="438"/>
    </location>
    <ligand>
        <name>heme</name>
        <dbReference type="ChEBI" id="CHEBI:30413"/>
    </ligand>
    <ligandPart>
        <name>Fe</name>
        <dbReference type="ChEBI" id="CHEBI:18248"/>
    </ligandPart>
</feature>
<sequence length="492" mass="55974">MLTFGLLLTVGVFFWIYILWSRRSLYMMHSKLPGPLGLPILGIALEYLILNKRKMITRTKYLDMYGSTILVWIGPEPFVVTRDPKIAEEVLLSSECINRSSHAADPIALSVGDGLFTLKGNKWITRRKQMNPTFKHNILLSFLPIFNAETNTLVNLLDTYAGDGEKQILSDIVRWSFRISTQTTVGTDVKHEENFKNDTVLRSYQSLLELITMNVLMPFTRNKVISTLCGFEDQRARAALNIKKMISKIVDKKLSSKPEGSSKPEVNSVINRAIEMFRNGEMSIEHVQGECSSIVVAAFETTGLTVCHTLTLLAMFPEYQDTVFEELKDLFPTAGDFEVTYEDLQKMVYLEQVLNEALRLIPSVPFAPRETTQDFRLSNGALIPKGVTIGIDIFNTHRNPDIWGPEAAKFNPDNFLPDNVRDRHPYAFLPFSKGKRNCIGWKYGLMSSKLALAKILRNFKIRTSFRYEDLVFVDNIGMKLAESPGIDFQRRT</sequence>
<comment type="similarity">
    <text evidence="5 15">Belongs to the cytochrome P450 family.</text>
</comment>
<evidence type="ECO:0000256" key="3">
    <source>
        <dbReference type="ARBA" id="ARBA00004174"/>
    </source>
</evidence>
<dbReference type="GO" id="GO:0016705">
    <property type="term" value="F:oxidoreductase activity, acting on paired donors, with incorporation or reduction of molecular oxygen"/>
    <property type="evidence" value="ECO:0007669"/>
    <property type="project" value="InterPro"/>
</dbReference>
<dbReference type="InterPro" id="IPR050196">
    <property type="entry name" value="Cytochrome_P450_Monoox"/>
</dbReference>
<dbReference type="InterPro" id="IPR036396">
    <property type="entry name" value="Cyt_P450_sf"/>
</dbReference>
<evidence type="ECO:0000256" key="2">
    <source>
        <dbReference type="ARBA" id="ARBA00003690"/>
    </source>
</evidence>
<dbReference type="GO" id="GO:0005789">
    <property type="term" value="C:endoplasmic reticulum membrane"/>
    <property type="evidence" value="ECO:0007669"/>
    <property type="project" value="UniProtKB-SubCell"/>
</dbReference>
<reference evidence="17" key="1">
    <citation type="submission" date="2025-08" db="UniProtKB">
        <authorList>
            <consortium name="RefSeq"/>
        </authorList>
    </citation>
    <scope>IDENTIFICATION</scope>
</reference>